<keyword evidence="1" id="KW-0812">Transmembrane</keyword>
<reference evidence="3" key="1">
    <citation type="journal article" date="2018" name="Front. Microbiol.">
        <title>Genome-Based Analysis Reveals the Taxonomy and Diversity of the Family Idiomarinaceae.</title>
        <authorList>
            <person name="Liu Y."/>
            <person name="Lai Q."/>
            <person name="Shao Z."/>
        </authorList>
    </citation>
    <scope>NUCLEOTIDE SEQUENCE [LARGE SCALE GENOMIC DNA]</scope>
    <source>
        <strain evidence="3">SW15</strain>
    </source>
</reference>
<name>A0A432XEL8_9GAMM</name>
<proteinExistence type="predicted"/>
<dbReference type="Proteomes" id="UP000286678">
    <property type="component" value="Unassembled WGS sequence"/>
</dbReference>
<dbReference type="AlphaFoldDB" id="A0A432XEL8"/>
<dbReference type="EMBL" id="PIPT01000006">
    <property type="protein sequence ID" value="RUO47183.1"/>
    <property type="molecule type" value="Genomic_DNA"/>
</dbReference>
<organism evidence="2 3">
    <name type="scientific">Pseudidiomarina aquimaris</name>
    <dbReference type="NCBI Taxonomy" id="641841"/>
    <lineage>
        <taxon>Bacteria</taxon>
        <taxon>Pseudomonadati</taxon>
        <taxon>Pseudomonadota</taxon>
        <taxon>Gammaproteobacteria</taxon>
        <taxon>Alteromonadales</taxon>
        <taxon>Idiomarinaceae</taxon>
        <taxon>Pseudidiomarina</taxon>
    </lineage>
</organism>
<evidence type="ECO:0000313" key="3">
    <source>
        <dbReference type="Proteomes" id="UP000286678"/>
    </source>
</evidence>
<evidence type="ECO:0000256" key="1">
    <source>
        <dbReference type="SAM" id="Phobius"/>
    </source>
</evidence>
<accession>A0A432XEL8</accession>
<feature type="transmembrane region" description="Helical" evidence="1">
    <location>
        <begin position="32"/>
        <end position="57"/>
    </location>
</feature>
<evidence type="ECO:0000313" key="2">
    <source>
        <dbReference type="EMBL" id="RUO47183.1"/>
    </source>
</evidence>
<feature type="transmembrane region" description="Helical" evidence="1">
    <location>
        <begin position="6"/>
        <end position="25"/>
    </location>
</feature>
<gene>
    <name evidence="2" type="ORF">CWE21_08250</name>
</gene>
<keyword evidence="1" id="KW-0472">Membrane</keyword>
<protein>
    <submittedName>
        <fullName evidence="2">Uncharacterized protein</fullName>
    </submittedName>
</protein>
<dbReference type="RefSeq" id="WP_126833972.1">
    <property type="nucleotide sequence ID" value="NZ_PIPT01000006.1"/>
</dbReference>
<dbReference type="OrthoDB" id="6238884at2"/>
<sequence>MRKQSTWLWVIAAVLAFFLFGDEILGLIGAVVGLVISIGVTGLLLVAIALGAFALVVAIGGSIAVAVAVAAVALVAVLFSWLWPYLLLLGILYLLVRKRPKAV</sequence>
<keyword evidence="3" id="KW-1185">Reference proteome</keyword>
<comment type="caution">
    <text evidence="2">The sequence shown here is derived from an EMBL/GenBank/DDBJ whole genome shotgun (WGS) entry which is preliminary data.</text>
</comment>
<feature type="transmembrane region" description="Helical" evidence="1">
    <location>
        <begin position="63"/>
        <end position="96"/>
    </location>
</feature>
<keyword evidence="1" id="KW-1133">Transmembrane helix</keyword>